<feature type="transmembrane region" description="Helical" evidence="9">
    <location>
        <begin position="222"/>
        <end position="242"/>
    </location>
</feature>
<organism evidence="12 13">
    <name type="scientific">Baekduia soli</name>
    <dbReference type="NCBI Taxonomy" id="496014"/>
    <lineage>
        <taxon>Bacteria</taxon>
        <taxon>Bacillati</taxon>
        <taxon>Actinomycetota</taxon>
        <taxon>Thermoleophilia</taxon>
        <taxon>Solirubrobacterales</taxon>
        <taxon>Baekduiaceae</taxon>
        <taxon>Baekduia</taxon>
    </lineage>
</organism>
<dbReference type="InterPro" id="IPR039528">
    <property type="entry name" value="DPM1-like"/>
</dbReference>
<dbReference type="GO" id="GO:0009247">
    <property type="term" value="P:glycolipid biosynthetic process"/>
    <property type="evidence" value="ECO:0007669"/>
    <property type="project" value="TreeGrafter"/>
</dbReference>
<evidence type="ECO:0000313" key="12">
    <source>
        <dbReference type="EMBL" id="QEC49869.1"/>
    </source>
</evidence>
<evidence type="ECO:0000256" key="3">
    <source>
        <dbReference type="ARBA" id="ARBA00022676"/>
    </source>
</evidence>
<protein>
    <submittedName>
        <fullName evidence="12">Glycosyltransferase</fullName>
    </submittedName>
</protein>
<dbReference type="AlphaFoldDB" id="A0A5B8U9M0"/>
<keyword evidence="6 9" id="KW-1133">Transmembrane helix</keyword>
<feature type="transmembrane region" description="Helical" evidence="9">
    <location>
        <begin position="254"/>
        <end position="275"/>
    </location>
</feature>
<feature type="domain" description="Glycosyltransferase 2-like" evidence="10">
    <location>
        <begin position="634"/>
        <end position="805"/>
    </location>
</feature>
<comment type="similarity">
    <text evidence="2">Belongs to the glycosyltransferase 2 family.</text>
</comment>
<reference evidence="12 13" key="1">
    <citation type="journal article" date="2018" name="J. Microbiol.">
        <title>Baekduia soli gen. nov., sp. nov., a novel bacterium isolated from the soil of Baekdu Mountain and proposal of a novel family name, Baekduiaceae fam. nov.</title>
        <authorList>
            <person name="An D.S."/>
            <person name="Siddiqi M.Z."/>
            <person name="Kim K.H."/>
            <person name="Yu H.S."/>
            <person name="Im W.T."/>
        </authorList>
    </citation>
    <scope>NUCLEOTIDE SEQUENCE [LARGE SCALE GENOMIC DNA]</scope>
    <source>
        <strain evidence="12 13">BR7-21</strain>
    </source>
</reference>
<keyword evidence="3" id="KW-0328">Glycosyltransferase</keyword>
<feature type="transmembrane region" description="Helical" evidence="9">
    <location>
        <begin position="423"/>
        <end position="444"/>
    </location>
</feature>
<dbReference type="Pfam" id="PF04138">
    <property type="entry name" value="GtrA_DPMS_TM"/>
    <property type="match status" value="1"/>
</dbReference>
<sequence length="900" mass="95635">MASADGSGQRKMHLGIGARWGRALRRRRNWMDLGRYCVVGALGYVVNLAVYVALVHGLGVYYVLAAAGSFSVAVVNNYVWNRRWTFGRRRARLVRQGTRFLLVSVVALGANLILLRTAVASGLPKVVAQAVAIALVTPVSFVGNRVWSFAAEKPPDAVSRRLAWVLSGCATTLGAMVAVWCFVLSQTPARLAKPSAALIHRLDLWSAVTNADLPVPTTRPGIAAAVLLTTALAFAVYAAALRACWRREATPRRLALVAGGALVFFALTVVALPTLNTDIYEYMATGRVAAVHGADPYAVAADAFPGDPAYAYTDRRYTSIPGDNKLGVWTLLDVGLAKVTGRQVVDGLVAYRVALALCGALSLLLIVLLLRRLYPRAQLAGVVAYGWNPIVIMGAPTKVDSVMVALVLAGALALVAGHRRVGAVGMVLSALVKLVTLPLVAVRWVGLLRRHRWAELALEAALVAVTVAVVYAPFAGAPGLMGRELRLLQTGGSSPPRAVVALIFALVMLAVGLRQDGTPRRMVRGWAVVSVAFAALLPDLGFSWYLLVPIAMTALAASAPLVAAMTAIGVLSFSSDLWSTVGHGPFPRDVLTIAAAGVAITLAAVLAGRALHRRRAPAPVARARPSQAWGVPWLVLPTYDEADNLETVIEGARAALSCAAPEGFVILVVDDDSPDGTGWIADRLAAEHAEVRVLHRTVREGLGPAYLAGFAQALDEGAGFVFEMDADGSHDPADLVRLLSAVRDEGADVALGSRYVAGGGVSDWGRIRRGISRGGSWYARQVLGLPVRDLTGGFKCLRREVLERIDLPSVRARGYAFQVELTYRAVREGFAVAEVPIVFRDRRLGRSKMSVTIALEALWLIPAIRMSSTDDAATAHTAFEDRPGAEPGLIPLGSPSVPPP</sequence>
<comment type="subcellular location">
    <subcellularLocation>
        <location evidence="1">Membrane</location>
        <topology evidence="1">Multi-pass membrane protein</topology>
    </subcellularLocation>
</comment>
<dbReference type="RefSeq" id="WP_146922234.1">
    <property type="nucleotide sequence ID" value="NZ_CP042430.1"/>
</dbReference>
<feature type="transmembrane region" description="Helical" evidence="9">
    <location>
        <begin position="100"/>
        <end position="120"/>
    </location>
</feature>
<keyword evidence="5 9" id="KW-0812">Transmembrane</keyword>
<feature type="transmembrane region" description="Helical" evidence="9">
    <location>
        <begin position="525"/>
        <end position="547"/>
    </location>
</feature>
<feature type="region of interest" description="Disordered" evidence="8">
    <location>
        <begin position="881"/>
        <end position="900"/>
    </location>
</feature>
<evidence type="ECO:0000256" key="7">
    <source>
        <dbReference type="ARBA" id="ARBA00023136"/>
    </source>
</evidence>
<dbReference type="EMBL" id="CP042430">
    <property type="protein sequence ID" value="QEC49869.1"/>
    <property type="molecule type" value="Genomic_DNA"/>
</dbReference>
<dbReference type="PANTHER" id="PTHR43398">
    <property type="entry name" value="DOLICHOL-PHOSPHATE MANNOSYLTRANSFERASE SUBUNIT 1"/>
    <property type="match status" value="1"/>
</dbReference>
<feature type="transmembrane region" description="Helical" evidence="9">
    <location>
        <begin position="553"/>
        <end position="578"/>
    </location>
</feature>
<feature type="transmembrane region" description="Helical" evidence="9">
    <location>
        <begin position="60"/>
        <end position="79"/>
    </location>
</feature>
<dbReference type="GO" id="GO:0016020">
    <property type="term" value="C:membrane"/>
    <property type="evidence" value="ECO:0007669"/>
    <property type="project" value="UniProtKB-SubCell"/>
</dbReference>
<dbReference type="GO" id="GO:0000271">
    <property type="term" value="P:polysaccharide biosynthetic process"/>
    <property type="evidence" value="ECO:0007669"/>
    <property type="project" value="InterPro"/>
</dbReference>
<keyword evidence="13" id="KW-1185">Reference proteome</keyword>
<dbReference type="CDD" id="cd06442">
    <property type="entry name" value="DPM1_like"/>
    <property type="match status" value="1"/>
</dbReference>
<feature type="transmembrane region" description="Helical" evidence="9">
    <location>
        <begin position="590"/>
        <end position="611"/>
    </location>
</feature>
<dbReference type="OrthoDB" id="9810303at2"/>
<dbReference type="FunFam" id="3.90.550.10:FF:000122">
    <property type="entry name" value="Dolichol-phosphate mannosyltransferase subunit 1"/>
    <property type="match status" value="1"/>
</dbReference>
<dbReference type="Proteomes" id="UP000321805">
    <property type="component" value="Chromosome"/>
</dbReference>
<accession>A0A5B8U9M0</accession>
<feature type="transmembrane region" description="Helical" evidence="9">
    <location>
        <begin position="33"/>
        <end position="54"/>
    </location>
</feature>
<evidence type="ECO:0000259" key="10">
    <source>
        <dbReference type="Pfam" id="PF00535"/>
    </source>
</evidence>
<name>A0A5B8U9M0_9ACTN</name>
<proteinExistence type="inferred from homology"/>
<keyword evidence="4 12" id="KW-0808">Transferase</keyword>
<evidence type="ECO:0000256" key="4">
    <source>
        <dbReference type="ARBA" id="ARBA00022679"/>
    </source>
</evidence>
<gene>
    <name evidence="12" type="ORF">FSW04_21390</name>
</gene>
<dbReference type="SUPFAM" id="SSF53448">
    <property type="entry name" value="Nucleotide-diphospho-sugar transferases"/>
    <property type="match status" value="1"/>
</dbReference>
<dbReference type="PANTHER" id="PTHR43398:SF1">
    <property type="entry name" value="DOLICHOL-PHOSPHATE MANNOSYLTRANSFERASE SUBUNIT 1"/>
    <property type="match status" value="1"/>
</dbReference>
<feature type="transmembrane region" description="Helical" evidence="9">
    <location>
        <begin position="494"/>
        <end position="513"/>
    </location>
</feature>
<evidence type="ECO:0000256" key="6">
    <source>
        <dbReference type="ARBA" id="ARBA00022989"/>
    </source>
</evidence>
<evidence type="ECO:0000256" key="8">
    <source>
        <dbReference type="SAM" id="MobiDB-lite"/>
    </source>
</evidence>
<evidence type="ECO:0000313" key="13">
    <source>
        <dbReference type="Proteomes" id="UP000321805"/>
    </source>
</evidence>
<evidence type="ECO:0000256" key="9">
    <source>
        <dbReference type="SAM" id="Phobius"/>
    </source>
</evidence>
<evidence type="ECO:0000256" key="1">
    <source>
        <dbReference type="ARBA" id="ARBA00004141"/>
    </source>
</evidence>
<feature type="domain" description="GtrA/DPMS transmembrane" evidence="11">
    <location>
        <begin position="35"/>
        <end position="149"/>
    </location>
</feature>
<dbReference type="Gene3D" id="3.90.550.10">
    <property type="entry name" value="Spore Coat Polysaccharide Biosynthesis Protein SpsA, Chain A"/>
    <property type="match status" value="1"/>
</dbReference>
<dbReference type="InterPro" id="IPR029044">
    <property type="entry name" value="Nucleotide-diphossugar_trans"/>
</dbReference>
<dbReference type="GO" id="GO:0004582">
    <property type="term" value="F:dolichyl-phosphate beta-D-mannosyltransferase activity"/>
    <property type="evidence" value="ECO:0007669"/>
    <property type="project" value="InterPro"/>
</dbReference>
<feature type="transmembrane region" description="Helical" evidence="9">
    <location>
        <begin position="399"/>
        <end position="417"/>
    </location>
</feature>
<keyword evidence="7 9" id="KW-0472">Membrane</keyword>
<evidence type="ECO:0000259" key="11">
    <source>
        <dbReference type="Pfam" id="PF04138"/>
    </source>
</evidence>
<dbReference type="InterPro" id="IPR007267">
    <property type="entry name" value="GtrA_DPMS_TM"/>
</dbReference>
<dbReference type="InterPro" id="IPR001173">
    <property type="entry name" value="Glyco_trans_2-like"/>
</dbReference>
<feature type="transmembrane region" description="Helical" evidence="9">
    <location>
        <begin position="456"/>
        <end position="474"/>
    </location>
</feature>
<feature type="transmembrane region" description="Helical" evidence="9">
    <location>
        <begin position="162"/>
        <end position="185"/>
    </location>
</feature>
<dbReference type="Pfam" id="PF00535">
    <property type="entry name" value="Glycos_transf_2"/>
    <property type="match status" value="1"/>
</dbReference>
<evidence type="ECO:0000256" key="5">
    <source>
        <dbReference type="ARBA" id="ARBA00022692"/>
    </source>
</evidence>
<evidence type="ECO:0000256" key="2">
    <source>
        <dbReference type="ARBA" id="ARBA00006739"/>
    </source>
</evidence>
<feature type="transmembrane region" description="Helical" evidence="9">
    <location>
        <begin position="126"/>
        <end position="150"/>
    </location>
</feature>
<dbReference type="KEGG" id="bsol:FSW04_21390"/>
<feature type="transmembrane region" description="Helical" evidence="9">
    <location>
        <begin position="349"/>
        <end position="370"/>
    </location>
</feature>